<dbReference type="Gene3D" id="3.10.20.280">
    <property type="entry name" value="RnfH-like"/>
    <property type="match status" value="1"/>
</dbReference>
<name>A0A1S9ZM42_9GAMM</name>
<dbReference type="SUPFAM" id="SSF54285">
    <property type="entry name" value="MoaD/ThiS"/>
    <property type="match status" value="1"/>
</dbReference>
<proteinExistence type="inferred from homology"/>
<accession>A0A1S9ZM42</accession>
<protein>
    <submittedName>
        <fullName evidence="2">RnfH family protein</fullName>
    </submittedName>
</protein>
<organism evidence="2 3">
    <name type="scientific">Moraxella canis</name>
    <dbReference type="NCBI Taxonomy" id="90239"/>
    <lineage>
        <taxon>Bacteria</taxon>
        <taxon>Pseudomonadati</taxon>
        <taxon>Pseudomonadota</taxon>
        <taxon>Gammaproteobacteria</taxon>
        <taxon>Moraxellales</taxon>
        <taxon>Moraxellaceae</taxon>
        <taxon>Moraxella</taxon>
    </lineage>
</organism>
<dbReference type="InterPro" id="IPR005346">
    <property type="entry name" value="RnfH"/>
</dbReference>
<dbReference type="AlphaFoldDB" id="A0A1S9ZM42"/>
<dbReference type="InterPro" id="IPR016155">
    <property type="entry name" value="Mopterin_synth/thiamin_S_b"/>
</dbReference>
<dbReference type="InterPro" id="IPR037021">
    <property type="entry name" value="RnfH_sf"/>
</dbReference>
<reference evidence="2 3" key="1">
    <citation type="submission" date="2017-02" db="EMBL/GenBank/DDBJ databases">
        <title>Draft genome sequence of Moraxella canis CCUG 8415A type strain.</title>
        <authorList>
            <person name="Engstrom-Jakobsson H."/>
            <person name="Salva-Serra F."/>
            <person name="Thorell K."/>
            <person name="Gonzales-Siles L."/>
            <person name="Karlsson R."/>
            <person name="Boulund F."/>
            <person name="Engstrand L."/>
            <person name="Moore E."/>
        </authorList>
    </citation>
    <scope>NUCLEOTIDE SEQUENCE [LARGE SCALE GENOMIC DNA]</scope>
    <source>
        <strain evidence="2 3">CCUG 8415A</strain>
    </source>
</reference>
<dbReference type="RefSeq" id="WP_078255548.1">
    <property type="nucleotide sequence ID" value="NZ_MUXT01000004.1"/>
</dbReference>
<dbReference type="EMBL" id="MUXT01000004">
    <property type="protein sequence ID" value="OOR84470.1"/>
    <property type="molecule type" value="Genomic_DNA"/>
</dbReference>
<evidence type="ECO:0000313" key="3">
    <source>
        <dbReference type="Proteomes" id="UP000190322"/>
    </source>
</evidence>
<comment type="caution">
    <text evidence="2">The sequence shown here is derived from an EMBL/GenBank/DDBJ whole genome shotgun (WGS) entry which is preliminary data.</text>
</comment>
<evidence type="ECO:0000256" key="1">
    <source>
        <dbReference type="ARBA" id="ARBA00010645"/>
    </source>
</evidence>
<gene>
    <name evidence="2" type="ORF">B0180_02610</name>
</gene>
<dbReference type="Pfam" id="PF03658">
    <property type="entry name" value="Ub-RnfH"/>
    <property type="match status" value="1"/>
</dbReference>
<comment type="similarity">
    <text evidence="1">Belongs to the UPF0125 (RnfH) family.</text>
</comment>
<dbReference type="Proteomes" id="UP000190322">
    <property type="component" value="Unassembled WGS sequence"/>
</dbReference>
<sequence>MDCVEPNITVAISHVSLLGRQYYSEISLPVDATIYEALKATPWACGEEFNEFWAWVHHNMANDPNHKAWYVGVFSQKRRLDTTLRSGDRVEIYRDLTIDPMGKRKALSKKRS</sequence>
<evidence type="ECO:0000313" key="2">
    <source>
        <dbReference type="EMBL" id="OOR84470.1"/>
    </source>
</evidence>